<protein>
    <submittedName>
        <fullName evidence="2">MEDS: MEthanogen/methylotroph, DcmR Sensory domain</fullName>
    </submittedName>
</protein>
<name>A0ABT1IEE9_9PSEU</name>
<gene>
    <name evidence="2" type="ORF">LV75_003526</name>
</gene>
<dbReference type="InterPro" id="IPR025847">
    <property type="entry name" value="MEDS_domain"/>
</dbReference>
<organism evidence="2 3">
    <name type="scientific">Actinokineospora diospyrosa</name>
    <dbReference type="NCBI Taxonomy" id="103728"/>
    <lineage>
        <taxon>Bacteria</taxon>
        <taxon>Bacillati</taxon>
        <taxon>Actinomycetota</taxon>
        <taxon>Actinomycetes</taxon>
        <taxon>Pseudonocardiales</taxon>
        <taxon>Pseudonocardiaceae</taxon>
        <taxon>Actinokineospora</taxon>
    </lineage>
</organism>
<keyword evidence="3" id="KW-1185">Reference proteome</keyword>
<comment type="caution">
    <text evidence="2">The sequence shown here is derived from an EMBL/GenBank/DDBJ whole genome shotgun (WGS) entry which is preliminary data.</text>
</comment>
<dbReference type="Pfam" id="PF14417">
    <property type="entry name" value="MEDS"/>
    <property type="match status" value="1"/>
</dbReference>
<dbReference type="EMBL" id="JAMTCO010000008">
    <property type="protein sequence ID" value="MCP2271014.1"/>
    <property type="molecule type" value="Genomic_DNA"/>
</dbReference>
<evidence type="ECO:0000259" key="1">
    <source>
        <dbReference type="Pfam" id="PF14417"/>
    </source>
</evidence>
<feature type="domain" description="MEDS" evidence="1">
    <location>
        <begin position="15"/>
        <end position="169"/>
    </location>
</feature>
<accession>A0ABT1IEE9</accession>
<proteinExistence type="predicted"/>
<sequence length="274" mass="29735">MRGVSRASDAGGREHLCWAFTDLDAFTARARDFLADGLAAGQRVCLVAPGDRDGWVERLRDLPGFDRPGAVAVRSLDGLYGRGAVVDPLGQVDTYAAETDQAVAEGFTGLRVAVEATDLVRTPAQLAAFARYEHVVDRYMAAHPFRAMCAYSAPELGTDVIAKLASLHPRGNVEPLPFRLHGWGASGTVALDGELDLRSHELFPWALRHAGAHWDGEVVIDARELGFVDHHGLLDLDEYATRRGLSVVLRTRRFSAARVADLLGVDSVRVEQVA</sequence>
<dbReference type="InterPro" id="IPR036513">
    <property type="entry name" value="STAS_dom_sf"/>
</dbReference>
<reference evidence="2 3" key="1">
    <citation type="submission" date="2022-06" db="EMBL/GenBank/DDBJ databases">
        <title>Genomic Encyclopedia of Archaeal and Bacterial Type Strains, Phase II (KMG-II): from individual species to whole genera.</title>
        <authorList>
            <person name="Goeker M."/>
        </authorList>
    </citation>
    <scope>NUCLEOTIDE SEQUENCE [LARGE SCALE GENOMIC DNA]</scope>
    <source>
        <strain evidence="2 3">DSM 44255</strain>
    </source>
</reference>
<evidence type="ECO:0000313" key="3">
    <source>
        <dbReference type="Proteomes" id="UP001205185"/>
    </source>
</evidence>
<dbReference type="SUPFAM" id="SSF52091">
    <property type="entry name" value="SpoIIaa-like"/>
    <property type="match status" value="1"/>
</dbReference>
<dbReference type="Proteomes" id="UP001205185">
    <property type="component" value="Unassembled WGS sequence"/>
</dbReference>
<evidence type="ECO:0000313" key="2">
    <source>
        <dbReference type="EMBL" id="MCP2271014.1"/>
    </source>
</evidence>